<dbReference type="RefSeq" id="WP_093827192.1">
    <property type="nucleotide sequence ID" value="NZ_JAVRES010000002.1"/>
</dbReference>
<sequence length="278" mass="30052">MIANLLTVAAPAPAALRRALARALALPESAVDVADADGDQADRDWDAPVLCGYRRLPRASDVASELDVTVTPAADPDATERALALGLAAATGTSVLYPDADQLPSAYWVAVPDGRTVRCRLEPLDDADGDDGGPAYRVTATQEPVPDLPGATVEILPEILDREPLPTPLADAFLADRPNGPAASPEGGLHHHLRVWERLVRRLDADWRPSGHYREDLFARDLRSRDTLDDMAVEVPSLRPLLAILDGVYRERTVGEPSGAGDREPDWWHARTPGLLPW</sequence>
<dbReference type="Proteomes" id="UP001183535">
    <property type="component" value="Unassembled WGS sequence"/>
</dbReference>
<dbReference type="AlphaFoldDB" id="A0ABD5EIH7"/>
<protein>
    <submittedName>
        <fullName evidence="1">Uncharacterized protein</fullName>
    </submittedName>
</protein>
<accession>A0ABD5EIH7</accession>
<comment type="caution">
    <text evidence="1">The sequence shown here is derived from an EMBL/GenBank/DDBJ whole genome shotgun (WGS) entry which is preliminary data.</text>
</comment>
<name>A0ABD5EIH7_9ACTN</name>
<gene>
    <name evidence="1" type="ORF">RM877_06990</name>
</gene>
<keyword evidence="2" id="KW-1185">Reference proteome</keyword>
<reference evidence="2" key="1">
    <citation type="submission" date="2023-07" db="EMBL/GenBank/DDBJ databases">
        <title>30 novel species of actinomycetes from the DSMZ collection.</title>
        <authorList>
            <person name="Nouioui I."/>
        </authorList>
    </citation>
    <scope>NUCLEOTIDE SEQUENCE [LARGE SCALE GENOMIC DNA]</scope>
    <source>
        <strain evidence="2">DSM 41981</strain>
    </source>
</reference>
<dbReference type="EMBL" id="JAVRES010000002">
    <property type="protein sequence ID" value="MDT0434426.1"/>
    <property type="molecule type" value="Genomic_DNA"/>
</dbReference>
<evidence type="ECO:0000313" key="1">
    <source>
        <dbReference type="EMBL" id="MDT0434426.1"/>
    </source>
</evidence>
<proteinExistence type="predicted"/>
<evidence type="ECO:0000313" key="2">
    <source>
        <dbReference type="Proteomes" id="UP001183535"/>
    </source>
</evidence>
<organism evidence="1 2">
    <name type="scientific">Streptomyces doudnae</name>
    <dbReference type="NCBI Taxonomy" id="3075536"/>
    <lineage>
        <taxon>Bacteria</taxon>
        <taxon>Bacillati</taxon>
        <taxon>Actinomycetota</taxon>
        <taxon>Actinomycetes</taxon>
        <taxon>Kitasatosporales</taxon>
        <taxon>Streptomycetaceae</taxon>
        <taxon>Streptomyces</taxon>
    </lineage>
</organism>